<feature type="transmembrane region" description="Helical" evidence="1">
    <location>
        <begin position="129"/>
        <end position="150"/>
    </location>
</feature>
<feature type="transmembrane region" description="Helical" evidence="1">
    <location>
        <begin position="83"/>
        <end position="109"/>
    </location>
</feature>
<organism evidence="2 3">
    <name type="scientific">Orbilia oligospora</name>
    <name type="common">Nematode-trapping fungus</name>
    <name type="synonym">Arthrobotrys oligospora</name>
    <dbReference type="NCBI Taxonomy" id="2813651"/>
    <lineage>
        <taxon>Eukaryota</taxon>
        <taxon>Fungi</taxon>
        <taxon>Dikarya</taxon>
        <taxon>Ascomycota</taxon>
        <taxon>Pezizomycotina</taxon>
        <taxon>Orbiliomycetes</taxon>
        <taxon>Orbiliales</taxon>
        <taxon>Orbiliaceae</taxon>
        <taxon>Orbilia</taxon>
    </lineage>
</organism>
<sequence>MSSSDATHIVAGAPYPPAGRPVTAALIMITITALSVCLTQRVMIISSWRKLTAVRWYLLIIYLDSLLFIFSAGFISLGLGVNISLSYCAVANIMCIVFYITTKLIYLLLVEKARLVKGAWLPRCKDKLYLFNSLGMLILYAVVFFLTLAYRFSYLENGVCRIGAKAFALIPLVTFDVVVNVILENRSLFGSTDQKLTAPIEISREKALQSHQALRTMAFKTFCGSCATLISSVANLTTLILLKGEPGWICLLLCNGDILFSALVLHAITNKDHQGTRATNGYGSGNNIAMENATEPGTRMSSIAEPHRQQSSMVATNTTLIAPQPGTTYATDAFRPLPRIPVRLNLNSKRKSNKSWTFGGLGGDPSTSVEVHCDIEQMSEEQKEANVRPKGPIAEYTEYDTNKVDFITSA</sequence>
<evidence type="ECO:0000313" key="2">
    <source>
        <dbReference type="EMBL" id="KAF3129035.1"/>
    </source>
</evidence>
<reference evidence="2 3" key="1">
    <citation type="submission" date="2019-06" db="EMBL/GenBank/DDBJ databases">
        <authorList>
            <person name="Palmer J.M."/>
        </authorList>
    </citation>
    <scope>NUCLEOTIDE SEQUENCE [LARGE SCALE GENOMIC DNA]</scope>
    <source>
        <strain evidence="2 3">TWF703</strain>
    </source>
</reference>
<keyword evidence="1" id="KW-0472">Membrane</keyword>
<keyword evidence="1" id="KW-1133">Transmembrane helix</keyword>
<feature type="transmembrane region" description="Helical" evidence="1">
    <location>
        <begin position="248"/>
        <end position="268"/>
    </location>
</feature>
<evidence type="ECO:0000256" key="1">
    <source>
        <dbReference type="SAM" id="Phobius"/>
    </source>
</evidence>
<keyword evidence="1" id="KW-0812">Transmembrane</keyword>
<dbReference type="EMBL" id="WIQZ01000065">
    <property type="protein sequence ID" value="KAF3129035.1"/>
    <property type="molecule type" value="Genomic_DNA"/>
</dbReference>
<feature type="transmembrane region" description="Helical" evidence="1">
    <location>
        <begin position="22"/>
        <end position="44"/>
    </location>
</feature>
<comment type="caution">
    <text evidence="2">The sequence shown here is derived from an EMBL/GenBank/DDBJ whole genome shotgun (WGS) entry which is preliminary data.</text>
</comment>
<protein>
    <submittedName>
        <fullName evidence="2">Uncharacterized protein</fullName>
    </submittedName>
</protein>
<dbReference type="AlphaFoldDB" id="A0A7C8NH65"/>
<evidence type="ECO:0000313" key="3">
    <source>
        <dbReference type="Proteomes" id="UP000480548"/>
    </source>
</evidence>
<feature type="transmembrane region" description="Helical" evidence="1">
    <location>
        <begin position="222"/>
        <end position="242"/>
    </location>
</feature>
<gene>
    <name evidence="2" type="ORF">TWF703_009065</name>
</gene>
<dbReference type="PANTHER" id="PTHR38848:SF3">
    <property type="entry name" value="G-PROTEIN COUPLED RECEPTORS FAMILY 3 PROFILE DOMAIN-CONTAINING PROTEIN"/>
    <property type="match status" value="1"/>
</dbReference>
<accession>A0A7C8NH65</accession>
<dbReference type="Proteomes" id="UP000480548">
    <property type="component" value="Unassembled WGS sequence"/>
</dbReference>
<dbReference type="PANTHER" id="PTHR38848">
    <property type="entry name" value="G-PROTEIN COUPLED RECEPTORS FAMILY 3 PROFILE DOMAIN-CONTAINING PROTEIN"/>
    <property type="match status" value="1"/>
</dbReference>
<feature type="transmembrane region" description="Helical" evidence="1">
    <location>
        <begin position="162"/>
        <end position="183"/>
    </location>
</feature>
<proteinExistence type="predicted"/>
<name>A0A7C8NH65_ORBOL</name>
<feature type="transmembrane region" description="Helical" evidence="1">
    <location>
        <begin position="56"/>
        <end position="77"/>
    </location>
</feature>